<dbReference type="GO" id="GO:0004672">
    <property type="term" value="F:protein kinase activity"/>
    <property type="evidence" value="ECO:0007669"/>
    <property type="project" value="InterPro"/>
</dbReference>
<feature type="compositionally biased region" description="Basic and acidic residues" evidence="1">
    <location>
        <begin position="49"/>
        <end position="72"/>
    </location>
</feature>
<name>A0A086KPE1_TOXGO</name>
<keyword evidence="4" id="KW-0418">Kinase</keyword>
<dbReference type="OrthoDB" id="330649at2759"/>
<dbReference type="InterPro" id="IPR011009">
    <property type="entry name" value="Kinase-like_dom_sf"/>
</dbReference>
<dbReference type="PROSITE" id="PS50011">
    <property type="entry name" value="PROTEIN_KINASE_DOM"/>
    <property type="match status" value="1"/>
</dbReference>
<evidence type="ECO:0000256" key="1">
    <source>
        <dbReference type="SAM" id="MobiDB-lite"/>
    </source>
</evidence>
<dbReference type="InterPro" id="IPR000719">
    <property type="entry name" value="Prot_kinase_dom"/>
</dbReference>
<dbReference type="Proteomes" id="UP000028837">
    <property type="component" value="Unassembled WGS sequence"/>
</dbReference>
<feature type="domain" description="Protein kinase" evidence="3">
    <location>
        <begin position="230"/>
        <end position="478"/>
    </location>
</feature>
<accession>A0A086KPE1</accession>
<feature type="chain" id="PRO_5001809357" evidence="2">
    <location>
        <begin position="22"/>
        <end position="510"/>
    </location>
</feature>
<feature type="signal peptide" evidence="2">
    <location>
        <begin position="1"/>
        <end position="21"/>
    </location>
</feature>
<evidence type="ECO:0000313" key="5">
    <source>
        <dbReference type="Proteomes" id="UP000028837"/>
    </source>
</evidence>
<evidence type="ECO:0000313" key="4">
    <source>
        <dbReference type="EMBL" id="KFG46259.1"/>
    </source>
</evidence>
<dbReference type="SMART" id="SM00220">
    <property type="entry name" value="S_TKc"/>
    <property type="match status" value="1"/>
</dbReference>
<protein>
    <submittedName>
        <fullName evidence="4">Rhoptry kinase family protein</fullName>
    </submittedName>
</protein>
<organism evidence="4 5">
    <name type="scientific">Toxoplasma gondii GAB2-2007-GAL-DOM2</name>
    <dbReference type="NCBI Taxonomy" id="1130820"/>
    <lineage>
        <taxon>Eukaryota</taxon>
        <taxon>Sar</taxon>
        <taxon>Alveolata</taxon>
        <taxon>Apicomplexa</taxon>
        <taxon>Conoidasida</taxon>
        <taxon>Coccidia</taxon>
        <taxon>Eucoccidiorida</taxon>
        <taxon>Eimeriorina</taxon>
        <taxon>Sarcocystidae</taxon>
        <taxon>Toxoplasma</taxon>
    </lineage>
</organism>
<evidence type="ECO:0000256" key="2">
    <source>
        <dbReference type="SAM" id="SignalP"/>
    </source>
</evidence>
<dbReference type="VEuPathDB" id="ToxoDB:TGDOM2_249470"/>
<feature type="region of interest" description="Disordered" evidence="1">
    <location>
        <begin position="488"/>
        <end position="510"/>
    </location>
</feature>
<proteinExistence type="predicted"/>
<sequence>MRFSAVLYMLSTCAVCGASLGLTSDEVDTVANTDAAGPAEQNDRFRKLGEKLRSSSDKNETDRATSESEDAHLWSSGSEGASGAPDELTSVTSMPFEEDIGYSQADLTGYSASTSQQSESWAKRAVRKGAAPFLEASESSSASPGVLGLGWSFVRSVWDDLKDLQSSNSSRDKQKEGDEAVNETGQNESFSWMSLWKWWSFYANLPELVETDYEEMKDVVRSMESSKEPVTRQVYMGSAKLAEDLRVPHALLTGGFTVKMCPGSRSKPWKALTEIFLRKKLLPPNSPFFVPLVATAKGKEAATLQFFPPTRGSLRAIATQAPEKLNVVLVMAEMVAAVEALHGLGILHGALSLDAFYVNREGHVQLSDFDSAIVDNVFRPISEMAEPVRDGYRALSRKLNISLLHTKAADVFSLGKAFEALADLTDLENGDRLMLEVLVERMTQADSEKRPSLNDIARDKFFDRVDFDSVRARTNPCVYSCRWRREKMSANDAATTASDADEDSDDDDLP</sequence>
<gene>
    <name evidence="4" type="ORF">TGDOM2_249470</name>
</gene>
<dbReference type="Gene3D" id="1.10.510.10">
    <property type="entry name" value="Transferase(Phosphotransferase) domain 1"/>
    <property type="match status" value="1"/>
</dbReference>
<reference evidence="4 5" key="1">
    <citation type="submission" date="2014-02" db="EMBL/GenBank/DDBJ databases">
        <authorList>
            <person name="Sibley D."/>
            <person name="Venepally P."/>
            <person name="Karamycheva S."/>
            <person name="Hadjithomas M."/>
            <person name="Khan A."/>
            <person name="Brunk B."/>
            <person name="Roos D."/>
            <person name="Caler E."/>
            <person name="Lorenzi H."/>
        </authorList>
    </citation>
    <scope>NUCLEOTIDE SEQUENCE [LARGE SCALE GENOMIC DNA]</scope>
    <source>
        <strain evidence="4 5">GAB2-2007-GAL-DOM2</strain>
    </source>
</reference>
<keyword evidence="2" id="KW-0732">Signal</keyword>
<comment type="caution">
    <text evidence="4">The sequence shown here is derived from an EMBL/GenBank/DDBJ whole genome shotgun (WGS) entry which is preliminary data.</text>
</comment>
<evidence type="ECO:0000259" key="3">
    <source>
        <dbReference type="PROSITE" id="PS50011"/>
    </source>
</evidence>
<dbReference type="GO" id="GO:0005524">
    <property type="term" value="F:ATP binding"/>
    <property type="evidence" value="ECO:0007669"/>
    <property type="project" value="InterPro"/>
</dbReference>
<feature type="compositionally biased region" description="Acidic residues" evidence="1">
    <location>
        <begin position="499"/>
        <end position="510"/>
    </location>
</feature>
<feature type="region of interest" description="Disordered" evidence="1">
    <location>
        <begin position="49"/>
        <end position="89"/>
    </location>
</feature>
<feature type="region of interest" description="Disordered" evidence="1">
    <location>
        <begin position="165"/>
        <end position="184"/>
    </location>
</feature>
<dbReference type="EMBL" id="AHZU02000291">
    <property type="protein sequence ID" value="KFG46259.1"/>
    <property type="molecule type" value="Genomic_DNA"/>
</dbReference>
<dbReference type="SUPFAM" id="SSF56112">
    <property type="entry name" value="Protein kinase-like (PK-like)"/>
    <property type="match status" value="1"/>
</dbReference>
<dbReference type="AlphaFoldDB" id="A0A086KPE1"/>
<keyword evidence="4" id="KW-0808">Transferase</keyword>